<dbReference type="GO" id="GO:0032259">
    <property type="term" value="P:methylation"/>
    <property type="evidence" value="ECO:0007669"/>
    <property type="project" value="UniProtKB-KW"/>
</dbReference>
<reference evidence="2 3" key="1">
    <citation type="journal article" date="2020" name="Arch. Microbiol.">
        <title>The genome sequence of the giant phototrophic gammaproteobacterium Thiospirillum jenense gives insight into its physiological properties and phylogenetic relationships.</title>
        <authorList>
            <person name="Imhoff J.F."/>
            <person name="Meyer T.E."/>
            <person name="Kyndt J.A."/>
        </authorList>
    </citation>
    <scope>NUCLEOTIDE SEQUENCE [LARGE SCALE GENOMIC DNA]</scope>
    <source>
        <strain evidence="2 3">DSM 216</strain>
    </source>
</reference>
<feature type="domain" description="Methyltransferase" evidence="1">
    <location>
        <begin position="53"/>
        <end position="139"/>
    </location>
</feature>
<dbReference type="CDD" id="cd02440">
    <property type="entry name" value="AdoMet_MTases"/>
    <property type="match status" value="1"/>
</dbReference>
<protein>
    <submittedName>
        <fullName evidence="2">Class I SAM-dependent methyltransferase</fullName>
    </submittedName>
</protein>
<keyword evidence="2" id="KW-0808">Transferase</keyword>
<dbReference type="RefSeq" id="WP_182581905.1">
    <property type="nucleotide sequence ID" value="NZ_JABVCQ010000002.1"/>
</dbReference>
<organism evidence="2 3">
    <name type="scientific">Thiospirillum jenense</name>
    <dbReference type="NCBI Taxonomy" id="1653858"/>
    <lineage>
        <taxon>Bacteria</taxon>
        <taxon>Pseudomonadati</taxon>
        <taxon>Pseudomonadota</taxon>
        <taxon>Gammaproteobacteria</taxon>
        <taxon>Chromatiales</taxon>
        <taxon>Chromatiaceae</taxon>
        <taxon>Thiospirillum</taxon>
    </lineage>
</organism>
<name>A0A839HBY7_9GAMM</name>
<dbReference type="Gene3D" id="3.40.50.150">
    <property type="entry name" value="Vaccinia Virus protein VP39"/>
    <property type="match status" value="1"/>
</dbReference>
<dbReference type="AlphaFoldDB" id="A0A839HBY7"/>
<dbReference type="InterPro" id="IPR029063">
    <property type="entry name" value="SAM-dependent_MTases_sf"/>
</dbReference>
<dbReference type="SUPFAM" id="SSF53335">
    <property type="entry name" value="S-adenosyl-L-methionine-dependent methyltransferases"/>
    <property type="match status" value="1"/>
</dbReference>
<evidence type="ECO:0000313" key="3">
    <source>
        <dbReference type="Proteomes" id="UP000548632"/>
    </source>
</evidence>
<dbReference type="GO" id="GO:0008168">
    <property type="term" value="F:methyltransferase activity"/>
    <property type="evidence" value="ECO:0007669"/>
    <property type="project" value="UniProtKB-KW"/>
</dbReference>
<dbReference type="EMBL" id="JABVCQ010000002">
    <property type="protein sequence ID" value="MBB1124798.1"/>
    <property type="molecule type" value="Genomic_DNA"/>
</dbReference>
<evidence type="ECO:0000313" key="2">
    <source>
        <dbReference type="EMBL" id="MBB1124798.1"/>
    </source>
</evidence>
<evidence type="ECO:0000259" key="1">
    <source>
        <dbReference type="Pfam" id="PF13649"/>
    </source>
</evidence>
<dbReference type="InterPro" id="IPR041698">
    <property type="entry name" value="Methyltransf_25"/>
</dbReference>
<comment type="caution">
    <text evidence="2">The sequence shown here is derived from an EMBL/GenBank/DDBJ whole genome shotgun (WGS) entry which is preliminary data.</text>
</comment>
<keyword evidence="2" id="KW-0489">Methyltransferase</keyword>
<proteinExistence type="predicted"/>
<accession>A0A839HBY7</accession>
<dbReference type="Pfam" id="PF13649">
    <property type="entry name" value="Methyltransf_25"/>
    <property type="match status" value="1"/>
</dbReference>
<gene>
    <name evidence="2" type="ORF">HUK38_00955</name>
</gene>
<sequence length="194" mass="21995">MPRINTEAFYQRAIEKYGITAEGVHWNSTQSQEHRFSILRALLPPDLTDVTLVDVGCGFGDLYLFLARQQALPKQYVGIDVIPTMVEQARIRTGCEILQCDVLADNLPIADYYLCSGAMNTLTRQETFCFIERCFHACQRGFVFNLLDGIDCSDVFNYSNPNTIVTFAQEQLGSQAVIKQGYLRDDFSVFLPRL</sequence>
<dbReference type="Proteomes" id="UP000548632">
    <property type="component" value="Unassembled WGS sequence"/>
</dbReference>
<keyword evidence="3" id="KW-1185">Reference proteome</keyword>